<dbReference type="OrthoDB" id="9810419at2"/>
<dbReference type="AlphaFoldDB" id="A0A4Z0R248"/>
<dbReference type="Pfam" id="PF01312">
    <property type="entry name" value="Bac_export_2"/>
    <property type="match status" value="1"/>
</dbReference>
<name>A0A4Z0R248_9FIRM</name>
<reference evidence="1 2" key="1">
    <citation type="submission" date="2019-03" db="EMBL/GenBank/DDBJ databases">
        <title>Draft Genome Sequence of Desulfosporosinus fructosivorans Strain 63.6F, Isolated from Marine Sediment in the Baltic Sea.</title>
        <authorList>
            <person name="Hausmann B."/>
            <person name="Vandieken V."/>
            <person name="Pjevac P."/>
            <person name="Schreck K."/>
            <person name="Herbold C.W."/>
            <person name="Loy A."/>
        </authorList>
    </citation>
    <scope>NUCLEOTIDE SEQUENCE [LARGE SCALE GENOMIC DNA]</scope>
    <source>
        <strain evidence="1 2">63.6F</strain>
    </source>
</reference>
<dbReference type="Gene3D" id="3.40.1690.10">
    <property type="entry name" value="secretion proteins EscU"/>
    <property type="match status" value="1"/>
</dbReference>
<proteinExistence type="predicted"/>
<keyword evidence="1" id="KW-0966">Cell projection</keyword>
<organism evidence="1 2">
    <name type="scientific">Desulfosporosinus fructosivorans</name>
    <dbReference type="NCBI Taxonomy" id="2018669"/>
    <lineage>
        <taxon>Bacteria</taxon>
        <taxon>Bacillati</taxon>
        <taxon>Bacillota</taxon>
        <taxon>Clostridia</taxon>
        <taxon>Eubacteriales</taxon>
        <taxon>Desulfitobacteriaceae</taxon>
        <taxon>Desulfosporosinus</taxon>
    </lineage>
</organism>
<sequence length="106" mass="11686">MKEKAVVALAYDQIGAIKIVASGQGEVARCLIEAAQELGVPIQKDAQLVEALIKIEIDQEIPPELYTAVAEILTLIYRLDSEWSVYYDSTEPATIPVNIIETLKNE</sequence>
<dbReference type="Proteomes" id="UP000298460">
    <property type="component" value="Unassembled WGS sequence"/>
</dbReference>
<dbReference type="PANTHER" id="PTHR30531">
    <property type="entry name" value="FLAGELLAR BIOSYNTHETIC PROTEIN FLHB"/>
    <property type="match status" value="1"/>
</dbReference>
<keyword evidence="1" id="KW-0969">Cilium</keyword>
<dbReference type="PANTHER" id="PTHR30531:SF12">
    <property type="entry name" value="FLAGELLAR BIOSYNTHETIC PROTEIN FLHB"/>
    <property type="match status" value="1"/>
</dbReference>
<comment type="caution">
    <text evidence="1">The sequence shown here is derived from an EMBL/GenBank/DDBJ whole genome shotgun (WGS) entry which is preliminary data.</text>
</comment>
<dbReference type="InterPro" id="IPR006135">
    <property type="entry name" value="T3SS_substrate_exporter"/>
</dbReference>
<protein>
    <submittedName>
        <fullName evidence="1">Flagellar biosynthesis protein FlhB</fullName>
    </submittedName>
</protein>
<dbReference type="EMBL" id="SPQQ01000005">
    <property type="protein sequence ID" value="TGE37121.1"/>
    <property type="molecule type" value="Genomic_DNA"/>
</dbReference>
<dbReference type="SUPFAM" id="SSF160544">
    <property type="entry name" value="EscU C-terminal domain-like"/>
    <property type="match status" value="1"/>
</dbReference>
<evidence type="ECO:0000313" key="1">
    <source>
        <dbReference type="EMBL" id="TGE37121.1"/>
    </source>
</evidence>
<dbReference type="GO" id="GO:0009306">
    <property type="term" value="P:protein secretion"/>
    <property type="evidence" value="ECO:0007669"/>
    <property type="project" value="InterPro"/>
</dbReference>
<keyword evidence="2" id="KW-1185">Reference proteome</keyword>
<dbReference type="RefSeq" id="WP_135547987.1">
    <property type="nucleotide sequence ID" value="NZ_SPQQ01000005.1"/>
</dbReference>
<dbReference type="GO" id="GO:0005886">
    <property type="term" value="C:plasma membrane"/>
    <property type="evidence" value="ECO:0007669"/>
    <property type="project" value="TreeGrafter"/>
</dbReference>
<dbReference type="InterPro" id="IPR029025">
    <property type="entry name" value="T3SS_substrate_exporter_C"/>
</dbReference>
<accession>A0A4Z0R248</accession>
<gene>
    <name evidence="1" type="ORF">E4K67_14600</name>
</gene>
<evidence type="ECO:0000313" key="2">
    <source>
        <dbReference type="Proteomes" id="UP000298460"/>
    </source>
</evidence>
<keyword evidence="1" id="KW-0282">Flagellum</keyword>